<accession>A0AAE9ZDJ2</accession>
<proteinExistence type="predicted"/>
<dbReference type="AlphaFoldDB" id="A0AAE9ZDJ2"/>
<dbReference type="SUPFAM" id="SSF48173">
    <property type="entry name" value="Cryptochrome/photolyase FAD-binding domain"/>
    <property type="match status" value="1"/>
</dbReference>
<dbReference type="Gene3D" id="1.25.40.80">
    <property type="match status" value="1"/>
</dbReference>
<dbReference type="Proteomes" id="UP001214043">
    <property type="component" value="Chromosome"/>
</dbReference>
<organism evidence="1 2">
    <name type="scientific">Hyphococcus flavus</name>
    <dbReference type="NCBI Taxonomy" id="1866326"/>
    <lineage>
        <taxon>Bacteria</taxon>
        <taxon>Pseudomonadati</taxon>
        <taxon>Pseudomonadota</taxon>
        <taxon>Alphaproteobacteria</taxon>
        <taxon>Parvularculales</taxon>
        <taxon>Parvularculaceae</taxon>
        <taxon>Hyphococcus</taxon>
    </lineage>
</organism>
<dbReference type="PANTHER" id="PTHR38657:SF1">
    <property type="entry name" value="SLR1343 PROTEIN"/>
    <property type="match status" value="1"/>
</dbReference>
<dbReference type="InterPro" id="IPR014729">
    <property type="entry name" value="Rossmann-like_a/b/a_fold"/>
</dbReference>
<dbReference type="Pfam" id="PF04244">
    <property type="entry name" value="DPRP"/>
    <property type="match status" value="1"/>
</dbReference>
<dbReference type="EMBL" id="CP118166">
    <property type="protein sequence ID" value="WDI32794.1"/>
    <property type="molecule type" value="Genomic_DNA"/>
</dbReference>
<dbReference type="Gene3D" id="1.10.10.1710">
    <property type="entry name" value="Deoxyribodipyrimidine photolyase-related"/>
    <property type="match status" value="1"/>
</dbReference>
<dbReference type="InterPro" id="IPR052551">
    <property type="entry name" value="UV-DNA_repair_photolyase"/>
</dbReference>
<dbReference type="Gene3D" id="3.40.50.620">
    <property type="entry name" value="HUPs"/>
    <property type="match status" value="1"/>
</dbReference>
<gene>
    <name evidence="1" type="ORF">PUV54_06235</name>
</gene>
<keyword evidence="2" id="KW-1185">Reference proteome</keyword>
<dbReference type="InterPro" id="IPR036134">
    <property type="entry name" value="Crypto/Photolyase_FAD-like_sf"/>
</dbReference>
<dbReference type="PANTHER" id="PTHR38657">
    <property type="entry name" value="SLR1343 PROTEIN"/>
    <property type="match status" value="1"/>
</dbReference>
<protein>
    <submittedName>
        <fullName evidence="1">Cryptochrome/photolyase family protein</fullName>
    </submittedName>
</protein>
<dbReference type="Gene3D" id="1.10.579.10">
    <property type="entry name" value="DNA Cyclobutane Dipyrimidine Photolyase, subunit A, domain 3"/>
    <property type="match status" value="1"/>
</dbReference>
<dbReference type="KEGG" id="hfl:PUV54_06235"/>
<reference evidence="1" key="1">
    <citation type="submission" date="2023-02" db="EMBL/GenBank/DDBJ databases">
        <title>Genome sequence of Hyphococcus flavus.</title>
        <authorList>
            <person name="Rong J.-C."/>
            <person name="Zhao Q."/>
            <person name="Yi M."/>
            <person name="Wu J.-Y."/>
        </authorList>
    </citation>
    <scope>NUCLEOTIDE SEQUENCE</scope>
    <source>
        <strain evidence="1">MCCC 1K03223</strain>
    </source>
</reference>
<evidence type="ECO:0000313" key="1">
    <source>
        <dbReference type="EMBL" id="WDI32794.1"/>
    </source>
</evidence>
<dbReference type="InterPro" id="IPR007357">
    <property type="entry name" value="PhrB-like"/>
</dbReference>
<name>A0AAE9ZDJ2_9PROT</name>
<evidence type="ECO:0000313" key="2">
    <source>
        <dbReference type="Proteomes" id="UP001214043"/>
    </source>
</evidence>
<sequence length="514" mass="59525">MTGRRLILIMGDQLSRDISSLRDARKTKDIILMAELYDEITSVKHHKKKIVFVLSAMRHFAKELKGAGYNVDYRKFDTKTGLKSFSDIIEDAVRQHEPDEIVLTAPSERRVLDEIEGWRDTLSLPIDVRTDDRFIASSDEFQAWVSNRKTLRMEYFYREMRKKTGLLMDGDEPEGGQWNYDKENRKAADRDLFMPKRFSVTPDAITKEVIELTEKYFSDHFGDVEPFQFAVTRKDALKALDYFIETALVSFGDFQDAMLTGERFLYHSVLSPYINVGLLSPMEVSKRAEKAYYDGSAPLNAVEGFIRQIIGWREYIRGVYWLADEGYTKQNFFNNSRKLPWFYWSGETDMRCIQEVVEQTREEAYAHHIQRLMVTGTFAMLAGVDPFEVHEWYLIVYADAFEWVEAPNVIGMSQYADGGALGSKPYAASGAYINRMSNYCKLCEYAVSKKTEKNACPFNSLYWDFLARNEKKLKGNPRLGQMYKTWEKMGANTKRAYRARAKAILKKLDSGARV</sequence>